<dbReference type="EMBL" id="LR797158">
    <property type="protein sequence ID" value="CAB4190759.1"/>
    <property type="molecule type" value="Genomic_DNA"/>
</dbReference>
<evidence type="ECO:0000313" key="1">
    <source>
        <dbReference type="EMBL" id="CAB4149157.1"/>
    </source>
</evidence>
<sequence length="85" mass="9320">MNATTPTRIEIGLNTWYQIHTNGGTTTFARIYQGQDANGFGCFWFEKMAVDTTTRLGSAEIFGSEDFTGDLTAYERIAAAIQSGI</sequence>
<reference evidence="3" key="1">
    <citation type="submission" date="2020-05" db="EMBL/GenBank/DDBJ databases">
        <authorList>
            <person name="Chiriac C."/>
            <person name="Salcher M."/>
            <person name="Ghai R."/>
            <person name="Kavagutti S V."/>
        </authorList>
    </citation>
    <scope>NUCLEOTIDE SEQUENCE</scope>
</reference>
<dbReference type="EMBL" id="LR797211">
    <property type="protein sequence ID" value="CAB4194452.1"/>
    <property type="molecule type" value="Genomic_DNA"/>
</dbReference>
<evidence type="ECO:0000313" key="2">
    <source>
        <dbReference type="EMBL" id="CAB4190759.1"/>
    </source>
</evidence>
<evidence type="ECO:0000313" key="3">
    <source>
        <dbReference type="EMBL" id="CAB4194452.1"/>
    </source>
</evidence>
<name>A0A6J5RET4_9CAUD</name>
<proteinExistence type="predicted"/>
<accession>A0A6J5RET4</accession>
<protein>
    <submittedName>
        <fullName evidence="3">Uncharacterized protein</fullName>
    </submittedName>
</protein>
<gene>
    <name evidence="2" type="ORF">UFOVP1191_111</name>
    <name evidence="3" type="ORF">UFOVP1252_68</name>
    <name evidence="1" type="ORF">UFOVP529_53</name>
</gene>
<organism evidence="3">
    <name type="scientific">uncultured Caudovirales phage</name>
    <dbReference type="NCBI Taxonomy" id="2100421"/>
    <lineage>
        <taxon>Viruses</taxon>
        <taxon>Duplodnaviria</taxon>
        <taxon>Heunggongvirae</taxon>
        <taxon>Uroviricota</taxon>
        <taxon>Caudoviricetes</taxon>
        <taxon>Peduoviridae</taxon>
        <taxon>Maltschvirus</taxon>
        <taxon>Maltschvirus maltsch</taxon>
    </lineage>
</organism>
<dbReference type="EMBL" id="LR796510">
    <property type="protein sequence ID" value="CAB4149157.1"/>
    <property type="molecule type" value="Genomic_DNA"/>
</dbReference>